<dbReference type="InterPro" id="IPR021675">
    <property type="entry name" value="DUF3261"/>
</dbReference>
<sequence>MSQLSQRIILLVLGSVLMTACSQTLQRQTCVDLAADVSYCLAPVSQHLLGAKDLVDSKQAISATQKVSIQTQDSQHELLSQLELSGQELTLVGLAPLGQALFTLTYDGNQLISEQSQLLGDQFKAEYLLAIMQLIYWPDASVNKHLQGAKMQSYACDAALCRGLFFANNKAENGTIDSAAGDLPIITIRYNNISENGLNKNGSNKRELDKWQADVNLNIPAANFKLAISPL</sequence>
<protein>
    <recommendedName>
        <fullName evidence="3">Lipoprotein</fullName>
    </recommendedName>
</protein>
<dbReference type="HOGENOM" id="CLU_1309414_0_0_6"/>
<reference evidence="1 2" key="1">
    <citation type="submission" date="2007-10" db="EMBL/GenBank/DDBJ databases">
        <title>Complete sequence of Shewanella pealeana ATCC 700345.</title>
        <authorList>
            <consortium name="US DOE Joint Genome Institute"/>
            <person name="Copeland A."/>
            <person name="Lucas S."/>
            <person name="Lapidus A."/>
            <person name="Barry K."/>
            <person name="Glavina del Rio T."/>
            <person name="Dalin E."/>
            <person name="Tice H."/>
            <person name="Pitluck S."/>
            <person name="Chertkov O."/>
            <person name="Brettin T."/>
            <person name="Bruce D."/>
            <person name="Detter J.C."/>
            <person name="Han C."/>
            <person name="Schmutz J."/>
            <person name="Larimer F."/>
            <person name="Land M."/>
            <person name="Hauser L."/>
            <person name="Kyrpides N."/>
            <person name="Kim E."/>
            <person name="Zhao J.-S.Z."/>
            <person name="Manno D."/>
            <person name="Hawari J."/>
            <person name="Richardson P."/>
        </authorList>
    </citation>
    <scope>NUCLEOTIDE SEQUENCE [LARGE SCALE GENOMIC DNA]</scope>
    <source>
        <strain evidence="2">ATCC 700345 / ANG-SQ1</strain>
    </source>
</reference>
<evidence type="ECO:0000313" key="2">
    <source>
        <dbReference type="Proteomes" id="UP000002608"/>
    </source>
</evidence>
<evidence type="ECO:0008006" key="3">
    <source>
        <dbReference type="Google" id="ProtNLM"/>
    </source>
</evidence>
<dbReference type="eggNOG" id="ENOG5033MYU">
    <property type="taxonomic scope" value="Bacteria"/>
</dbReference>
<dbReference type="PROSITE" id="PS51257">
    <property type="entry name" value="PROKAR_LIPOPROTEIN"/>
    <property type="match status" value="1"/>
</dbReference>
<keyword evidence="2" id="KW-1185">Reference proteome</keyword>
<proteinExistence type="predicted"/>
<dbReference type="KEGG" id="spl:Spea_3899"/>
<evidence type="ECO:0000313" key="1">
    <source>
        <dbReference type="EMBL" id="ABV89209.1"/>
    </source>
</evidence>
<dbReference type="EMBL" id="CP000851">
    <property type="protein sequence ID" value="ABV89209.1"/>
    <property type="molecule type" value="Genomic_DNA"/>
</dbReference>
<gene>
    <name evidence="1" type="ordered locus">Spea_3899</name>
</gene>
<dbReference type="RefSeq" id="WP_012157090.1">
    <property type="nucleotide sequence ID" value="NC_009901.1"/>
</dbReference>
<dbReference type="Proteomes" id="UP000002608">
    <property type="component" value="Chromosome"/>
</dbReference>
<dbReference type="OrthoDB" id="6228084at2"/>
<name>A8H9H2_SHEPA</name>
<dbReference type="Pfam" id="PF11659">
    <property type="entry name" value="DUF3261"/>
    <property type="match status" value="1"/>
</dbReference>
<dbReference type="STRING" id="398579.Spea_3899"/>
<dbReference type="AlphaFoldDB" id="A8H9H2"/>
<organism evidence="1 2">
    <name type="scientific">Shewanella pealeana (strain ATCC 700345 / ANG-SQ1)</name>
    <dbReference type="NCBI Taxonomy" id="398579"/>
    <lineage>
        <taxon>Bacteria</taxon>
        <taxon>Pseudomonadati</taxon>
        <taxon>Pseudomonadota</taxon>
        <taxon>Gammaproteobacteria</taxon>
        <taxon>Alteromonadales</taxon>
        <taxon>Shewanellaceae</taxon>
        <taxon>Shewanella</taxon>
    </lineage>
</organism>
<accession>A8H9H2</accession>